<dbReference type="OrthoDB" id="2851338at2759"/>
<keyword evidence="2" id="KW-1185">Reference proteome</keyword>
<gene>
    <name evidence="1" type="ORF">CBYS24578_00017417</name>
</gene>
<name>A0A9N9Y1N1_9HYPO</name>
<proteinExistence type="predicted"/>
<evidence type="ECO:0000313" key="1">
    <source>
        <dbReference type="EMBL" id="CAG9981793.1"/>
    </source>
</evidence>
<reference evidence="2" key="1">
    <citation type="submission" date="2019-06" db="EMBL/GenBank/DDBJ databases">
        <authorList>
            <person name="Broberg M."/>
        </authorList>
    </citation>
    <scope>NUCLEOTIDE SEQUENCE [LARGE SCALE GENOMIC DNA]</scope>
</reference>
<dbReference type="AlphaFoldDB" id="A0A9N9Y1N1"/>
<dbReference type="Proteomes" id="UP000754883">
    <property type="component" value="Unassembled WGS sequence"/>
</dbReference>
<sequence length="239" mass="27207">MLASTMAPSGIIYVGSHITDPALSQDLLNRWYYETHFPEIFAIPNGPQVGFRFKNAKESATFHHLTLVPLPSLALVDSPDFTNAKYTYDLLPKSHLELAEFDIRYYEKVRTFEDQVPKDGRIGKCLVAIDIDSDKGDEAEKDFDAWYNLQQADMLSVIPGYRRTTCYKLKEAPSFSATNSGDVPRYLALHEYDSTDVKAEHVKLCLKTEWNNTTLGDSRSFVRDIWITIHEQGREGFGL</sequence>
<accession>A0A9N9Y1N1</accession>
<protein>
    <submittedName>
        <fullName evidence="1">Uncharacterized protein</fullName>
    </submittedName>
</protein>
<evidence type="ECO:0000313" key="2">
    <source>
        <dbReference type="Proteomes" id="UP000754883"/>
    </source>
</evidence>
<reference evidence="1 2" key="2">
    <citation type="submission" date="2021-10" db="EMBL/GenBank/DDBJ databases">
        <authorList>
            <person name="Piombo E."/>
        </authorList>
    </citation>
    <scope>NUCLEOTIDE SEQUENCE [LARGE SCALE GENOMIC DNA]</scope>
</reference>
<organism evidence="1 2">
    <name type="scientific">Clonostachys byssicola</name>
    <dbReference type="NCBI Taxonomy" id="160290"/>
    <lineage>
        <taxon>Eukaryota</taxon>
        <taxon>Fungi</taxon>
        <taxon>Dikarya</taxon>
        <taxon>Ascomycota</taxon>
        <taxon>Pezizomycotina</taxon>
        <taxon>Sordariomycetes</taxon>
        <taxon>Hypocreomycetidae</taxon>
        <taxon>Hypocreales</taxon>
        <taxon>Bionectriaceae</taxon>
        <taxon>Clonostachys</taxon>
    </lineage>
</organism>
<comment type="caution">
    <text evidence="1">The sequence shown here is derived from an EMBL/GenBank/DDBJ whole genome shotgun (WGS) entry which is preliminary data.</text>
</comment>
<dbReference type="EMBL" id="CABFNO020001327">
    <property type="protein sequence ID" value="CAG9981793.1"/>
    <property type="molecule type" value="Genomic_DNA"/>
</dbReference>